<feature type="compositionally biased region" description="Basic and acidic residues" evidence="5">
    <location>
        <begin position="573"/>
        <end position="592"/>
    </location>
</feature>
<dbReference type="PANTHER" id="PTHR39469:SF1">
    <property type="entry name" value="DUF4203 DOMAIN-CONTAINING PROTEIN"/>
    <property type="match status" value="1"/>
</dbReference>
<dbReference type="EMBL" id="VXIS01000041">
    <property type="protein sequence ID" value="KAA8910907.1"/>
    <property type="molecule type" value="Genomic_DNA"/>
</dbReference>
<evidence type="ECO:0000259" key="7">
    <source>
        <dbReference type="Pfam" id="PF13886"/>
    </source>
</evidence>
<feature type="compositionally biased region" description="Polar residues" evidence="5">
    <location>
        <begin position="651"/>
        <end position="663"/>
    </location>
</feature>
<feature type="domain" description="TM7S3/TM198-like" evidence="7">
    <location>
        <begin position="70"/>
        <end position="273"/>
    </location>
</feature>
<keyword evidence="9" id="KW-1185">Reference proteome</keyword>
<evidence type="ECO:0000256" key="3">
    <source>
        <dbReference type="ARBA" id="ARBA00022989"/>
    </source>
</evidence>
<evidence type="ECO:0000313" key="8">
    <source>
        <dbReference type="EMBL" id="KAA8910907.1"/>
    </source>
</evidence>
<feature type="compositionally biased region" description="Basic and acidic residues" evidence="5">
    <location>
        <begin position="436"/>
        <end position="446"/>
    </location>
</feature>
<gene>
    <name evidence="8" type="ORF">FN846DRAFT_904677</name>
</gene>
<evidence type="ECO:0000313" key="9">
    <source>
        <dbReference type="Proteomes" id="UP000326924"/>
    </source>
</evidence>
<keyword evidence="3 6" id="KW-1133">Transmembrane helix</keyword>
<evidence type="ECO:0000256" key="6">
    <source>
        <dbReference type="SAM" id="Phobius"/>
    </source>
</evidence>
<feature type="transmembrane region" description="Helical" evidence="6">
    <location>
        <begin position="62"/>
        <end position="85"/>
    </location>
</feature>
<feature type="compositionally biased region" description="Polar residues" evidence="5">
    <location>
        <begin position="598"/>
        <end position="617"/>
    </location>
</feature>
<dbReference type="PANTHER" id="PTHR39469">
    <property type="entry name" value="CHROMOSOME 1, WHOLE GENOME SHOTGUN SEQUENCE"/>
    <property type="match status" value="1"/>
</dbReference>
<feature type="compositionally biased region" description="Polar residues" evidence="5">
    <location>
        <begin position="889"/>
        <end position="911"/>
    </location>
</feature>
<dbReference type="Pfam" id="PF13886">
    <property type="entry name" value="TM7S3_TM198"/>
    <property type="match status" value="1"/>
</dbReference>
<comment type="caution">
    <text evidence="8">The sequence shown here is derived from an EMBL/GenBank/DDBJ whole genome shotgun (WGS) entry which is preliminary data.</text>
</comment>
<feature type="region of interest" description="Disordered" evidence="5">
    <location>
        <begin position="695"/>
        <end position="781"/>
    </location>
</feature>
<proteinExistence type="predicted"/>
<feature type="compositionally biased region" description="Pro residues" evidence="5">
    <location>
        <begin position="448"/>
        <end position="460"/>
    </location>
</feature>
<dbReference type="InParanoid" id="A0A5J5F3I1"/>
<dbReference type="InterPro" id="IPR025256">
    <property type="entry name" value="TM7S3/TM198-like_dom"/>
</dbReference>
<feature type="region of interest" description="Disordered" evidence="5">
    <location>
        <begin position="825"/>
        <end position="875"/>
    </location>
</feature>
<feature type="transmembrane region" description="Helical" evidence="6">
    <location>
        <begin position="92"/>
        <end position="111"/>
    </location>
</feature>
<accession>A0A5J5F3I1</accession>
<dbReference type="OrthoDB" id="102260at2759"/>
<feature type="region of interest" description="Disordered" evidence="5">
    <location>
        <begin position="415"/>
        <end position="483"/>
    </location>
</feature>
<feature type="transmembrane region" description="Helical" evidence="6">
    <location>
        <begin position="123"/>
        <end position="142"/>
    </location>
</feature>
<feature type="transmembrane region" description="Helical" evidence="6">
    <location>
        <begin position="174"/>
        <end position="193"/>
    </location>
</feature>
<feature type="compositionally biased region" description="Low complexity" evidence="5">
    <location>
        <begin position="471"/>
        <end position="482"/>
    </location>
</feature>
<feature type="transmembrane region" description="Helical" evidence="6">
    <location>
        <begin position="258"/>
        <end position="276"/>
    </location>
</feature>
<reference evidence="8 9" key="1">
    <citation type="submission" date="2019-09" db="EMBL/GenBank/DDBJ databases">
        <title>Draft genome of the ectomycorrhizal ascomycete Sphaerosporella brunnea.</title>
        <authorList>
            <consortium name="DOE Joint Genome Institute"/>
            <person name="Benucci G.M."/>
            <person name="Marozzi G."/>
            <person name="Antonielli L."/>
            <person name="Sanchez S."/>
            <person name="Marco P."/>
            <person name="Wang X."/>
            <person name="Falini L.B."/>
            <person name="Barry K."/>
            <person name="Haridas S."/>
            <person name="Lipzen A."/>
            <person name="Labutti K."/>
            <person name="Grigoriev I.V."/>
            <person name="Murat C."/>
            <person name="Martin F."/>
            <person name="Albertini E."/>
            <person name="Donnini D."/>
            <person name="Bonito G."/>
        </authorList>
    </citation>
    <scope>NUCLEOTIDE SEQUENCE [LARGE SCALE GENOMIC DNA]</scope>
    <source>
        <strain evidence="8 9">Sb_GMNB300</strain>
    </source>
</reference>
<sequence>MFKALLKQNLPLQTIALRQHRLRLLQQRPLVLGSSQTTAIPMVVNNTQKEVYHGGLPLKPRLTPGLCVAGIILMIAGMCSCLIGIKIKRLQIFLSSAYLAGLATTVLIVYVMNPPITNAIQGAYVVAVVITGSVVGGLAIIFPEVTEGLGCLLGGFCLSMWFLVLKPGGLLTSVYGKLIMIGVFCCAVSAFAFHRVTRPWGLIASLAFAGSTSLVLGIDCYSRAGLKEFWIYIWSLNNDLFPLGTNTYPQTRGMKVEIAAIIIIFAIGVMSQIKLWKILQERRDAKDAQRRQYEADLEAIDEETGRRVEAEYQAEKSEWEKIYGDGAKSQVSSTTRPASGESKTDSGLGDDEIKECGGASRDLETGEMKGAGAADIPGSGTPGEISNSGDLKRSISSASVSRKNLAEVFRRQSVLSTTSAKRASRHSITDELGQIVDKESLHDRADLPSPPTFVPLPVPIPHEEDEDAKSDASSVGAAADSAHYSVLQEHEGLQALQLRLPYNADNRLSMASSVAATCDDQLVVDDDLPELNRFSTTSSLGHPVEPTKDDENTGKPSTEAIEAGSEKLPVTTTEEKSKSEEDQRIAHDDPKAGKRASIESSQSLEKLSTGDGESTITPASSPPASSKVERIISPLPVLPQDLVPASYPKSKPSSTDSRGSTFEVQTCSKVVKTFRTNEWAKHLAEAEKPEFDDLVAVGQETECPDEQPARLDIQDLLGTASKPGSRNEARKSIRNTPSPVSATPLKRASHRSSSNAAPLPLHSEAPNIEQSTPSPPPVAAEQTPAIPLIDRATSVADKFPTQNTLLGQRETIVRNRASYIALGARDNQPTSSPALPWNPAEAHRSASAMSVAHNSRTPTPSRAPMPRQPSSQMLSDDMPLASRQQLLHQSMSQQALSRNSWNPHPQQQSRRGTPMPQQMLPDKHAELLSTWRDGKRADQQLRETTNTVDQRRAEMLNERNRAVMAERQKAMQENFNGGLMEERMRQRDMQELHREAMHKMQARANKNVR</sequence>
<dbReference type="AlphaFoldDB" id="A0A5J5F3I1"/>
<evidence type="ECO:0000256" key="4">
    <source>
        <dbReference type="ARBA" id="ARBA00023136"/>
    </source>
</evidence>
<feature type="compositionally biased region" description="Polar residues" evidence="5">
    <location>
        <begin position="384"/>
        <end position="397"/>
    </location>
</feature>
<protein>
    <recommendedName>
        <fullName evidence="7">TM7S3/TM198-like domain-containing protein</fullName>
    </recommendedName>
</protein>
<feature type="transmembrane region" description="Helical" evidence="6">
    <location>
        <begin position="149"/>
        <end position="168"/>
    </location>
</feature>
<dbReference type="Proteomes" id="UP000326924">
    <property type="component" value="Unassembled WGS sequence"/>
</dbReference>
<evidence type="ECO:0000256" key="2">
    <source>
        <dbReference type="ARBA" id="ARBA00022692"/>
    </source>
</evidence>
<evidence type="ECO:0000256" key="1">
    <source>
        <dbReference type="ARBA" id="ARBA00004141"/>
    </source>
</evidence>
<feature type="region of interest" description="Disordered" evidence="5">
    <location>
        <begin position="323"/>
        <end position="397"/>
    </location>
</feature>
<keyword evidence="2 6" id="KW-0812">Transmembrane</keyword>
<organism evidence="8 9">
    <name type="scientific">Sphaerosporella brunnea</name>
    <dbReference type="NCBI Taxonomy" id="1250544"/>
    <lineage>
        <taxon>Eukaryota</taxon>
        <taxon>Fungi</taxon>
        <taxon>Dikarya</taxon>
        <taxon>Ascomycota</taxon>
        <taxon>Pezizomycotina</taxon>
        <taxon>Pezizomycetes</taxon>
        <taxon>Pezizales</taxon>
        <taxon>Pyronemataceae</taxon>
        <taxon>Sphaerosporella</taxon>
    </lineage>
</organism>
<feature type="region of interest" description="Disordered" evidence="5">
    <location>
        <begin position="889"/>
        <end position="919"/>
    </location>
</feature>
<name>A0A5J5F3I1_9PEZI</name>
<dbReference type="GO" id="GO:0016020">
    <property type="term" value="C:membrane"/>
    <property type="evidence" value="ECO:0007669"/>
    <property type="project" value="UniProtKB-SubCell"/>
</dbReference>
<comment type="subcellular location">
    <subcellularLocation>
        <location evidence="1">Membrane</location>
        <topology evidence="1">Multi-pass membrane protein</topology>
    </subcellularLocation>
</comment>
<evidence type="ECO:0000256" key="5">
    <source>
        <dbReference type="SAM" id="MobiDB-lite"/>
    </source>
</evidence>
<keyword evidence="4 6" id="KW-0472">Membrane</keyword>
<feature type="region of interest" description="Disordered" evidence="5">
    <location>
        <begin position="534"/>
        <end position="663"/>
    </location>
</feature>